<name>A0A6C0AY74_9ZZZZ</name>
<sequence>MRKIKSAPSNLCLMANRQKKAISNRNKIPFINYQSYNDYSKKKTILNNIKDITTDIIGDCKISSIEETLSINTFIIYVFENITKKDKLKKLSEYLYFFIVKYIITLIVHCTILHDIDDKYSFTIKYIESVAHITM</sequence>
<dbReference type="EMBL" id="MN738808">
    <property type="protein sequence ID" value="QHS84476.1"/>
    <property type="molecule type" value="Genomic_DNA"/>
</dbReference>
<organism evidence="2">
    <name type="scientific">viral metagenome</name>
    <dbReference type="NCBI Taxonomy" id="1070528"/>
    <lineage>
        <taxon>unclassified sequences</taxon>
        <taxon>metagenomes</taxon>
        <taxon>organismal metagenomes</taxon>
    </lineage>
</organism>
<keyword evidence="1" id="KW-0812">Transmembrane</keyword>
<evidence type="ECO:0000313" key="2">
    <source>
        <dbReference type="EMBL" id="QHS84476.1"/>
    </source>
</evidence>
<keyword evidence="1" id="KW-1133">Transmembrane helix</keyword>
<keyword evidence="1" id="KW-0472">Membrane</keyword>
<reference evidence="2" key="1">
    <citation type="journal article" date="2020" name="Nature">
        <title>Giant virus diversity and host interactions through global metagenomics.</title>
        <authorList>
            <person name="Schulz F."/>
            <person name="Roux S."/>
            <person name="Paez-Espino D."/>
            <person name="Jungbluth S."/>
            <person name="Walsh D.A."/>
            <person name="Denef V.J."/>
            <person name="McMahon K.D."/>
            <person name="Konstantinidis K.T."/>
            <person name="Eloe-Fadrosh E.A."/>
            <person name="Kyrpides N.C."/>
            <person name="Woyke T."/>
        </authorList>
    </citation>
    <scope>NUCLEOTIDE SEQUENCE</scope>
    <source>
        <strain evidence="2">GVMAG-S-ERX556022-25</strain>
    </source>
</reference>
<accession>A0A6C0AY74</accession>
<feature type="transmembrane region" description="Helical" evidence="1">
    <location>
        <begin position="94"/>
        <end position="114"/>
    </location>
</feature>
<protein>
    <submittedName>
        <fullName evidence="2">Uncharacterized protein</fullName>
    </submittedName>
</protein>
<evidence type="ECO:0000256" key="1">
    <source>
        <dbReference type="SAM" id="Phobius"/>
    </source>
</evidence>
<proteinExistence type="predicted"/>
<dbReference type="AlphaFoldDB" id="A0A6C0AY74"/>